<dbReference type="InterPro" id="IPR001907">
    <property type="entry name" value="ClpP"/>
</dbReference>
<evidence type="ECO:0000256" key="9">
    <source>
        <dbReference type="RuleBase" id="RU003567"/>
    </source>
</evidence>
<dbReference type="PRINTS" id="PR00127">
    <property type="entry name" value="CLPPROTEASEP"/>
</dbReference>
<dbReference type="InterPro" id="IPR033135">
    <property type="entry name" value="ClpP_His_AS"/>
</dbReference>
<evidence type="ECO:0000256" key="8">
    <source>
        <dbReference type="PROSITE-ProRule" id="PRU10086"/>
    </source>
</evidence>
<keyword evidence="3 7" id="KW-0645">Protease</keyword>
<reference evidence="10" key="1">
    <citation type="submission" date="2020-05" db="EMBL/GenBank/DDBJ databases">
        <title>The complete chloroplast genome sequence of Onobrychis viciifolia.</title>
        <authorList>
            <person name="Pang Y."/>
        </authorList>
    </citation>
    <scope>NUCLEOTIDE SEQUENCE</scope>
</reference>
<dbReference type="EMBL" id="MW007721">
    <property type="protein sequence ID" value="QQQ88449.1"/>
    <property type="molecule type" value="Genomic_DNA"/>
</dbReference>
<comment type="catalytic activity">
    <reaction evidence="6 7 8">
        <text>Hydrolysis of proteins to small peptides in the presence of ATP and magnesium. alpha-casein is the usual test substrate. In the absence of ATP, only oligopeptides shorter than five residues are hydrolyzed (such as succinyl-Leu-Tyr-|-NHMec, and Leu-Tyr-Leu-|-Tyr-Trp, in which cleavage of the -Tyr-|-Leu- and -Tyr-|-Trp bonds also occurs).</text>
        <dbReference type="EC" id="3.4.21.92"/>
    </reaction>
</comment>
<evidence type="ECO:0000256" key="5">
    <source>
        <dbReference type="ARBA" id="ARBA00022825"/>
    </source>
</evidence>
<dbReference type="GO" id="GO:0004176">
    <property type="term" value="F:ATP-dependent peptidase activity"/>
    <property type="evidence" value="ECO:0007669"/>
    <property type="project" value="InterPro"/>
</dbReference>
<dbReference type="GO" id="GO:0004252">
    <property type="term" value="F:serine-type endopeptidase activity"/>
    <property type="evidence" value="ECO:0007669"/>
    <property type="project" value="UniProtKB-UniRule"/>
</dbReference>
<feature type="active site" evidence="7 8">
    <location>
        <position position="127"/>
    </location>
</feature>
<keyword evidence="5 7" id="KW-0720">Serine protease</keyword>
<evidence type="ECO:0000256" key="3">
    <source>
        <dbReference type="ARBA" id="ARBA00022670"/>
    </source>
</evidence>
<comment type="subunit">
    <text evidence="7">Component of the chloroplastic Clp protease core complex.</text>
</comment>
<dbReference type="EMBL" id="MT528597">
    <property type="protein sequence ID" value="QPF16931.1"/>
    <property type="molecule type" value="Genomic_DNA"/>
</dbReference>
<dbReference type="RefSeq" id="YP_010035790.1">
    <property type="nucleotide sequence ID" value="NC_053934.1"/>
</dbReference>
<organism evidence="11">
    <name type="scientific">Onobrychis viciifolia</name>
    <name type="common">Common sainfoin</name>
    <dbReference type="NCBI Taxonomy" id="3882"/>
    <lineage>
        <taxon>Eukaryota</taxon>
        <taxon>Viridiplantae</taxon>
        <taxon>Streptophyta</taxon>
        <taxon>Embryophyta</taxon>
        <taxon>Tracheophyta</taxon>
        <taxon>Spermatophyta</taxon>
        <taxon>Magnoliopsida</taxon>
        <taxon>eudicotyledons</taxon>
        <taxon>Gunneridae</taxon>
        <taxon>Pentapetalae</taxon>
        <taxon>rosids</taxon>
        <taxon>fabids</taxon>
        <taxon>Fabales</taxon>
        <taxon>Fabaceae</taxon>
        <taxon>Papilionoideae</taxon>
        <taxon>50 kb inversion clade</taxon>
        <taxon>NPAAA clade</taxon>
        <taxon>Hologalegina</taxon>
        <taxon>IRL clade</taxon>
        <taxon>Hedysareae</taxon>
        <taxon>Onobrychis</taxon>
    </lineage>
</organism>
<dbReference type="GO" id="GO:0006515">
    <property type="term" value="P:protein quality control for misfolded or incompletely synthesized proteins"/>
    <property type="evidence" value="ECO:0007669"/>
    <property type="project" value="TreeGrafter"/>
</dbReference>
<dbReference type="PROSITE" id="PS00382">
    <property type="entry name" value="CLP_PROTEASE_HIS"/>
    <property type="match status" value="1"/>
</dbReference>
<reference evidence="11" key="2">
    <citation type="submission" date="2020-09" db="EMBL/GenBank/DDBJ databases">
        <title>Glycyrrhiza aspera chloroplast, complete genome.</title>
        <authorList>
            <person name="Duan L."/>
            <person name="Chen H.-F."/>
            <person name="Wen J."/>
        </authorList>
    </citation>
    <scope>NUCLEOTIDE SEQUENCE</scope>
</reference>
<keyword evidence="2 11" id="KW-0934">Plastid</keyword>
<dbReference type="Gene3D" id="3.90.226.10">
    <property type="entry name" value="2-enoyl-CoA Hydratase, Chain A, domain 1"/>
    <property type="match status" value="1"/>
</dbReference>
<dbReference type="GO" id="GO:0051117">
    <property type="term" value="F:ATPase binding"/>
    <property type="evidence" value="ECO:0007669"/>
    <property type="project" value="TreeGrafter"/>
</dbReference>
<dbReference type="GO" id="GO:0009570">
    <property type="term" value="C:chloroplast stroma"/>
    <property type="evidence" value="ECO:0007669"/>
    <property type="project" value="UniProtKB-SubCell"/>
</dbReference>
<evidence type="ECO:0000256" key="4">
    <source>
        <dbReference type="ARBA" id="ARBA00022801"/>
    </source>
</evidence>
<dbReference type="EC" id="3.4.21.92" evidence="7"/>
<keyword evidence="4 7" id="KW-0378">Hydrolase</keyword>
<sequence>MPVGIPKIRFSIPGEEEEPTWVELYQMLFYIRIIFIGQEISCEISNQVCGMMVYLNIANRTEDIYLFINSPGGGLISGIAIFDTIQGVQPVVQTVCAGISVSMASFVLLGGGVNRRVALPHARIMIHQPATTFIDGGESMLEMDELVQLENNVINIYAQRTGKYTWQIATDMQRDCFMSAEEAQDYGIVDVIAEPFEDEGYFSMSEEEGYFSMSEEEEG</sequence>
<dbReference type="AlphaFoldDB" id="A0A7T8V6P8"/>
<evidence type="ECO:0000256" key="6">
    <source>
        <dbReference type="ARBA" id="ARBA00034021"/>
    </source>
</evidence>
<evidence type="ECO:0000313" key="11">
    <source>
        <dbReference type="EMBL" id="QQQ88449.1"/>
    </source>
</evidence>
<protein>
    <recommendedName>
        <fullName evidence="7 9">ATP-dependent Clp protease proteolytic subunit</fullName>
        <ecNumber evidence="7">3.4.21.92</ecNumber>
    </recommendedName>
    <alternativeName>
        <fullName evidence="7">Endopeptidase Clp</fullName>
    </alternativeName>
</protein>
<proteinExistence type="inferred from homology"/>
<geneLocation type="chloroplast" evidence="11"/>
<dbReference type="PANTHER" id="PTHR10381">
    <property type="entry name" value="ATP-DEPENDENT CLP PROTEASE PROTEOLYTIC SUBUNIT"/>
    <property type="match status" value="1"/>
</dbReference>
<dbReference type="InterPro" id="IPR023562">
    <property type="entry name" value="ClpP/TepA"/>
</dbReference>
<evidence type="ECO:0000256" key="7">
    <source>
        <dbReference type="HAMAP-Rule" id="MF_00444"/>
    </source>
</evidence>
<dbReference type="GO" id="GO:0009368">
    <property type="term" value="C:endopeptidase Clp complex"/>
    <property type="evidence" value="ECO:0007669"/>
    <property type="project" value="TreeGrafter"/>
</dbReference>
<evidence type="ECO:0000313" key="10">
    <source>
        <dbReference type="EMBL" id="QPF16931.1"/>
    </source>
</evidence>
<accession>A0A7T8V6P8</accession>
<dbReference type="Pfam" id="PF00574">
    <property type="entry name" value="CLP_protease"/>
    <property type="match status" value="1"/>
</dbReference>
<dbReference type="GeneID" id="63383627"/>
<feature type="active site" description="Nucleophile" evidence="7">
    <location>
        <position position="102"/>
    </location>
</feature>
<comment type="function">
    <text evidence="7">Cleaves peptides in various proteins in a process that requires ATP hydrolysis. Has a chymotrypsin-like activity. Plays a major role in the degradation of misfolded proteins.</text>
</comment>
<comment type="subcellular location">
    <subcellularLocation>
        <location evidence="7">Plastid</location>
        <location evidence="7">Chloroplast stroma</location>
    </subcellularLocation>
</comment>
<keyword evidence="11" id="KW-0150">Chloroplast</keyword>
<comment type="similarity">
    <text evidence="1 7 9">Belongs to the peptidase S14 family.</text>
</comment>
<name>A0A7T8V6P8_ONOVI</name>
<dbReference type="HAMAP" id="MF_00444">
    <property type="entry name" value="ClpP"/>
    <property type="match status" value="1"/>
</dbReference>
<dbReference type="SUPFAM" id="SSF52096">
    <property type="entry name" value="ClpP/crotonase"/>
    <property type="match status" value="1"/>
</dbReference>
<dbReference type="PANTHER" id="PTHR10381:SF15">
    <property type="entry name" value="CHLOROPLASTIC ATP-DEPENDENT CLP PROTEASE PROTEOLYTIC SUBUNIT 1"/>
    <property type="match status" value="1"/>
</dbReference>
<dbReference type="InterPro" id="IPR029045">
    <property type="entry name" value="ClpP/crotonase-like_dom_sf"/>
</dbReference>
<dbReference type="CDD" id="cd07017">
    <property type="entry name" value="S14_ClpP_2"/>
    <property type="match status" value="1"/>
</dbReference>
<evidence type="ECO:0000256" key="2">
    <source>
        <dbReference type="ARBA" id="ARBA00022640"/>
    </source>
</evidence>
<gene>
    <name evidence="7 11" type="primary">clpP</name>
</gene>
<evidence type="ECO:0000256" key="1">
    <source>
        <dbReference type="ARBA" id="ARBA00007039"/>
    </source>
</evidence>